<feature type="domain" description="MmgE/PrpD C-terminal" evidence="3">
    <location>
        <begin position="288"/>
        <end position="437"/>
    </location>
</feature>
<proteinExistence type="inferred from homology"/>
<evidence type="ECO:0000313" key="5">
    <source>
        <dbReference type="Proteomes" id="UP001500957"/>
    </source>
</evidence>
<accession>A0ABP3RHR1</accession>
<dbReference type="InterPro" id="IPR045337">
    <property type="entry name" value="MmgE_PrpD_C"/>
</dbReference>
<dbReference type="Gene3D" id="1.10.4100.10">
    <property type="entry name" value="2-methylcitrate dehydratase PrpD"/>
    <property type="match status" value="1"/>
</dbReference>
<dbReference type="Pfam" id="PF03972">
    <property type="entry name" value="MmgE_PrpD_N"/>
    <property type="match status" value="1"/>
</dbReference>
<dbReference type="PANTHER" id="PTHR16943:SF8">
    <property type="entry name" value="2-METHYLCITRATE DEHYDRATASE"/>
    <property type="match status" value="1"/>
</dbReference>
<evidence type="ECO:0000313" key="4">
    <source>
        <dbReference type="EMBL" id="GAA0607716.1"/>
    </source>
</evidence>
<dbReference type="EMBL" id="BAAAHE010000007">
    <property type="protein sequence ID" value="GAA0607716.1"/>
    <property type="molecule type" value="Genomic_DNA"/>
</dbReference>
<dbReference type="InterPro" id="IPR042183">
    <property type="entry name" value="MmgE/PrpD_sf_1"/>
</dbReference>
<reference evidence="5" key="1">
    <citation type="journal article" date="2019" name="Int. J. Syst. Evol. Microbiol.">
        <title>The Global Catalogue of Microorganisms (GCM) 10K type strain sequencing project: providing services to taxonomists for standard genome sequencing and annotation.</title>
        <authorList>
            <consortium name="The Broad Institute Genomics Platform"/>
            <consortium name="The Broad Institute Genome Sequencing Center for Infectious Disease"/>
            <person name="Wu L."/>
            <person name="Ma J."/>
        </authorList>
    </citation>
    <scope>NUCLEOTIDE SEQUENCE [LARGE SCALE GENOMIC DNA]</scope>
    <source>
        <strain evidence="5">JCM 10671</strain>
    </source>
</reference>
<dbReference type="SUPFAM" id="SSF103378">
    <property type="entry name" value="2-methylcitrate dehydratase PrpD"/>
    <property type="match status" value="1"/>
</dbReference>
<dbReference type="Proteomes" id="UP001500957">
    <property type="component" value="Unassembled WGS sequence"/>
</dbReference>
<feature type="domain" description="MmgE/PrpD N-terminal" evidence="2">
    <location>
        <begin position="24"/>
        <end position="263"/>
    </location>
</feature>
<protein>
    <submittedName>
        <fullName evidence="4">MmgE/PrpD family protein</fullName>
    </submittedName>
</protein>
<dbReference type="InterPro" id="IPR042188">
    <property type="entry name" value="MmgE/PrpD_sf_2"/>
</dbReference>
<dbReference type="Pfam" id="PF19305">
    <property type="entry name" value="MmgE_PrpD_C"/>
    <property type="match status" value="1"/>
</dbReference>
<evidence type="ECO:0000256" key="1">
    <source>
        <dbReference type="ARBA" id="ARBA00006174"/>
    </source>
</evidence>
<dbReference type="InterPro" id="IPR036148">
    <property type="entry name" value="MmgE/PrpD_sf"/>
</dbReference>
<comment type="caution">
    <text evidence="4">The sequence shown here is derived from an EMBL/GenBank/DDBJ whole genome shotgun (WGS) entry which is preliminary data.</text>
</comment>
<gene>
    <name evidence="4" type="ORF">GCM10009547_07040</name>
</gene>
<evidence type="ECO:0000259" key="3">
    <source>
        <dbReference type="Pfam" id="PF19305"/>
    </source>
</evidence>
<organism evidence="4 5">
    <name type="scientific">Sporichthya brevicatena</name>
    <dbReference type="NCBI Taxonomy" id="171442"/>
    <lineage>
        <taxon>Bacteria</taxon>
        <taxon>Bacillati</taxon>
        <taxon>Actinomycetota</taxon>
        <taxon>Actinomycetes</taxon>
        <taxon>Sporichthyales</taxon>
        <taxon>Sporichthyaceae</taxon>
        <taxon>Sporichthya</taxon>
    </lineage>
</organism>
<name>A0ABP3RHR1_9ACTN</name>
<comment type="similarity">
    <text evidence="1">Belongs to the PrpD family.</text>
</comment>
<keyword evidence="5" id="KW-1185">Reference proteome</keyword>
<dbReference type="Gene3D" id="3.30.1330.120">
    <property type="entry name" value="2-methylcitrate dehydratase PrpD"/>
    <property type="match status" value="1"/>
</dbReference>
<dbReference type="InterPro" id="IPR045336">
    <property type="entry name" value="MmgE_PrpD_N"/>
</dbReference>
<evidence type="ECO:0000259" key="2">
    <source>
        <dbReference type="Pfam" id="PF03972"/>
    </source>
</evidence>
<dbReference type="PANTHER" id="PTHR16943">
    <property type="entry name" value="2-METHYLCITRATE DEHYDRATASE-RELATED"/>
    <property type="match status" value="1"/>
</dbReference>
<sequence>MLTSFRIPPYASEVTDNADGATRILAEFVAGAPAGVASARAVDVLKHAVLDLTGCVVAGADETAGRLAADYAVASGAAGAAALIGAGRGRVSPALAGLANGTAGHALDFDDIGIGVGHVSVAILPGVLALAEHVGADGSTFLDALVLGYELASRLTSMYPDTRLGPYAAGYHKPGVYAALGGAAACGRLLGLNAHSIASAVGIAASQAGGLRANFGTMTKPLHAGVANRTAVESALLAASGFTASTEILEQRFGWHDVLCRGEGDLSRIVTDLGDGFAVEEGLVFKAYPCCGANHHAIGALLGLLADEGVDPADVDSVDVEIEARNLSEVLVYDWPRSPLEGKFCLAYNVAAALIDRAVTVDTFTDAALERLTAHRDRIRVHAVTNLPQHGARVSVRLRDGRTLDREQLTLRGSLADPMSTDELVTKFRGCVAGHLADGRLDADGVEDFLTRVTTLEKQPDLRPLTEPLLATR</sequence>
<dbReference type="InterPro" id="IPR005656">
    <property type="entry name" value="MmgE_PrpD"/>
</dbReference>